<dbReference type="InParanoid" id="C1F1J3"/>
<dbReference type="HOGENOM" id="CLU_1406072_0_0_0"/>
<gene>
    <name evidence="1" type="ordered locus">ACP_0594</name>
</gene>
<dbReference type="KEGG" id="aca:ACP_0594"/>
<dbReference type="EMBL" id="CP001472">
    <property type="protein sequence ID" value="ACO32525.1"/>
    <property type="molecule type" value="Genomic_DNA"/>
</dbReference>
<evidence type="ECO:0000313" key="2">
    <source>
        <dbReference type="Proteomes" id="UP000002207"/>
    </source>
</evidence>
<evidence type="ECO:0000313" key="1">
    <source>
        <dbReference type="EMBL" id="ACO32525.1"/>
    </source>
</evidence>
<dbReference type="STRING" id="240015.ACP_0594"/>
<organism evidence="1 2">
    <name type="scientific">Acidobacterium capsulatum (strain ATCC 51196 / DSM 11244 / BCRC 80197 / JCM 7670 / NBRC 15755 / NCIMB 13165 / 161)</name>
    <dbReference type="NCBI Taxonomy" id="240015"/>
    <lineage>
        <taxon>Bacteria</taxon>
        <taxon>Pseudomonadati</taxon>
        <taxon>Acidobacteriota</taxon>
        <taxon>Terriglobia</taxon>
        <taxon>Terriglobales</taxon>
        <taxon>Acidobacteriaceae</taxon>
        <taxon>Acidobacterium</taxon>
    </lineage>
</organism>
<name>C1F1J3_ACIC5</name>
<protein>
    <submittedName>
        <fullName evidence="1">Uncharacterized protein</fullName>
    </submittedName>
</protein>
<reference evidence="1 2" key="1">
    <citation type="journal article" date="2009" name="Appl. Environ. Microbiol.">
        <title>Three genomes from the phylum Acidobacteria provide insight into the lifestyles of these microorganisms in soils.</title>
        <authorList>
            <person name="Ward N.L."/>
            <person name="Challacombe J.F."/>
            <person name="Janssen P.H."/>
            <person name="Henrissat B."/>
            <person name="Coutinho P.M."/>
            <person name="Wu M."/>
            <person name="Xie G."/>
            <person name="Haft D.H."/>
            <person name="Sait M."/>
            <person name="Badger J."/>
            <person name="Barabote R.D."/>
            <person name="Bradley B."/>
            <person name="Brettin T.S."/>
            <person name="Brinkac L.M."/>
            <person name="Bruce D."/>
            <person name="Creasy T."/>
            <person name="Daugherty S.C."/>
            <person name="Davidsen T.M."/>
            <person name="DeBoy R.T."/>
            <person name="Detter J.C."/>
            <person name="Dodson R.J."/>
            <person name="Durkin A.S."/>
            <person name="Ganapathy A."/>
            <person name="Gwinn-Giglio M."/>
            <person name="Han C.S."/>
            <person name="Khouri H."/>
            <person name="Kiss H."/>
            <person name="Kothari S.P."/>
            <person name="Madupu R."/>
            <person name="Nelson K.E."/>
            <person name="Nelson W.C."/>
            <person name="Paulsen I."/>
            <person name="Penn K."/>
            <person name="Ren Q."/>
            <person name="Rosovitz M.J."/>
            <person name="Selengut J.D."/>
            <person name="Shrivastava S."/>
            <person name="Sullivan S.A."/>
            <person name="Tapia R."/>
            <person name="Thompson L.S."/>
            <person name="Watkins K.L."/>
            <person name="Yang Q."/>
            <person name="Yu C."/>
            <person name="Zafar N."/>
            <person name="Zhou L."/>
            <person name="Kuske C.R."/>
        </authorList>
    </citation>
    <scope>NUCLEOTIDE SEQUENCE [LARGE SCALE GENOMIC DNA]</scope>
    <source>
        <strain evidence="2">ATCC 51196 / DSM 11244 / BCRC 80197 / JCM 7670 / NBRC 15755 / NCIMB 13165 / 161</strain>
    </source>
</reference>
<dbReference type="Proteomes" id="UP000002207">
    <property type="component" value="Chromosome"/>
</dbReference>
<keyword evidence="2" id="KW-1185">Reference proteome</keyword>
<accession>C1F1J3</accession>
<dbReference type="AlphaFoldDB" id="C1F1J3"/>
<proteinExistence type="predicted"/>
<sequence>MDMHLLEFSLECTSPHPVNPPGQYECGVKGGRRSGNRVTRNLLAVGQENGFSRQRLPAGPPAPFELLPAAHFLQLSGRCSPRFSRLTSQQALLSPPQGIWMTHPFTRPWTPVECGAAADLTLNLCQEEMTLLICLLEQTSIENATLQSPEAQMVRELLSHLEAKLYALLATSEQAGSRPVPKLPGRLSIVRSA</sequence>